<dbReference type="RefSeq" id="WP_013843416.1">
    <property type="nucleotide sequence ID" value="NC_015589.1"/>
</dbReference>
<proteinExistence type="predicted"/>
<dbReference type="OrthoDB" id="1787088at2"/>
<dbReference type="AlphaFoldDB" id="F6DLM8"/>
<dbReference type="KEGG" id="dru:Desru_3467"/>
<dbReference type="HOGENOM" id="CLU_2129400_0_0_9"/>
<gene>
    <name evidence="1" type="ordered locus">Desru_3467</name>
</gene>
<dbReference type="EMBL" id="CP002780">
    <property type="protein sequence ID" value="AEG61670.1"/>
    <property type="molecule type" value="Genomic_DNA"/>
</dbReference>
<protein>
    <submittedName>
        <fullName evidence="1">Uncharacterized protein</fullName>
    </submittedName>
</protein>
<reference evidence="1 2" key="2">
    <citation type="journal article" date="2012" name="Stand. Genomic Sci.">
        <title>Complete genome sequence of the sulfate-reducing firmicute Desulfotomaculum ruminis type strain (DL(T)).</title>
        <authorList>
            <person name="Spring S."/>
            <person name="Visser M."/>
            <person name="Lu M."/>
            <person name="Copeland A."/>
            <person name="Lapidus A."/>
            <person name="Lucas S."/>
            <person name="Cheng J.F."/>
            <person name="Han C."/>
            <person name="Tapia R."/>
            <person name="Goodwin L.A."/>
            <person name="Pitluck S."/>
            <person name="Ivanova N."/>
            <person name="Land M."/>
            <person name="Hauser L."/>
            <person name="Larimer F."/>
            <person name="Rohde M."/>
            <person name="Goker M."/>
            <person name="Detter J.C."/>
            <person name="Kyrpides N.C."/>
            <person name="Woyke T."/>
            <person name="Schaap P.J."/>
            <person name="Plugge C.M."/>
            <person name="Muyzer G."/>
            <person name="Kuever J."/>
            <person name="Pereira I.A."/>
            <person name="Parshina S.N."/>
            <person name="Bernier-Latmani R."/>
            <person name="Stams A.J."/>
            <person name="Klenk H.P."/>
        </authorList>
    </citation>
    <scope>NUCLEOTIDE SEQUENCE [LARGE SCALE GENOMIC DNA]</scope>
    <source>
        <strain evidence="2">ATCC 23193 / DSM 2154 / NCIB 8452 / DL</strain>
    </source>
</reference>
<sequence>MEKHFAKLKEYLGMDTEISYEEFEGYFQDVMKLFNENYQDFNREESIQGRFMMSILVSNADERARKDKKLAKKYRKIREKSSLWAEALTLKLMKEGMSKQEIAKAEQELSDSI</sequence>
<keyword evidence="2" id="KW-1185">Reference proteome</keyword>
<evidence type="ECO:0000313" key="2">
    <source>
        <dbReference type="Proteomes" id="UP000009234"/>
    </source>
</evidence>
<dbReference type="Proteomes" id="UP000009234">
    <property type="component" value="Chromosome"/>
</dbReference>
<name>F6DLM8_DESRL</name>
<dbReference type="eggNOG" id="ENOG503340F">
    <property type="taxonomic scope" value="Bacteria"/>
</dbReference>
<reference evidence="2" key="1">
    <citation type="submission" date="2011-05" db="EMBL/GenBank/DDBJ databases">
        <title>Complete sequence of Desulfotomaculum ruminis DSM 2154.</title>
        <authorList>
            <person name="Lucas S."/>
            <person name="Copeland A."/>
            <person name="Lapidus A."/>
            <person name="Cheng J.-F."/>
            <person name="Goodwin L."/>
            <person name="Pitluck S."/>
            <person name="Lu M."/>
            <person name="Detter J.C."/>
            <person name="Han C."/>
            <person name="Tapia R."/>
            <person name="Land M."/>
            <person name="Hauser L."/>
            <person name="Kyrpides N."/>
            <person name="Ivanova N."/>
            <person name="Mikhailova N."/>
            <person name="Pagani I."/>
            <person name="Stams A.J.M."/>
            <person name="Plugge C.M."/>
            <person name="Muyzer G."/>
            <person name="Kuever J."/>
            <person name="Parshina S.N."/>
            <person name="Ivanova A.E."/>
            <person name="Nazina T.N."/>
            <person name="Brambilla E."/>
            <person name="Spring S."/>
            <person name="Klenk H.-P."/>
            <person name="Woyke T."/>
        </authorList>
    </citation>
    <scope>NUCLEOTIDE SEQUENCE [LARGE SCALE GENOMIC DNA]</scope>
    <source>
        <strain evidence="2">ATCC 23193 / DSM 2154 / NCIB 8452 / DL</strain>
    </source>
</reference>
<organism evidence="1 2">
    <name type="scientific">Desulforamulus ruminis (strain ATCC 23193 / DSM 2154 / NCIMB 8452 / DL)</name>
    <name type="common">Desulfotomaculum ruminis</name>
    <dbReference type="NCBI Taxonomy" id="696281"/>
    <lineage>
        <taxon>Bacteria</taxon>
        <taxon>Bacillati</taxon>
        <taxon>Bacillota</taxon>
        <taxon>Clostridia</taxon>
        <taxon>Eubacteriales</taxon>
        <taxon>Peptococcaceae</taxon>
        <taxon>Desulforamulus</taxon>
    </lineage>
</organism>
<accession>F6DLM8</accession>
<evidence type="ECO:0000313" key="1">
    <source>
        <dbReference type="EMBL" id="AEG61670.1"/>
    </source>
</evidence>
<dbReference type="STRING" id="696281.Desru_3467"/>